<keyword evidence="2" id="KW-0175">Coiled coil</keyword>
<dbReference type="GO" id="GO:0030313">
    <property type="term" value="C:cell envelope"/>
    <property type="evidence" value="ECO:0007669"/>
    <property type="project" value="UniProtKB-SubCell"/>
</dbReference>
<keyword evidence="4" id="KW-0732">Signal</keyword>
<protein>
    <submittedName>
        <fullName evidence="6">Peptidoglycan-binding protein</fullName>
    </submittedName>
</protein>
<feature type="domain" description="Peptidoglycan binding-like" evidence="5">
    <location>
        <begin position="120"/>
        <end position="169"/>
    </location>
</feature>
<evidence type="ECO:0000313" key="7">
    <source>
        <dbReference type="Proteomes" id="UP000482960"/>
    </source>
</evidence>
<dbReference type="InterPro" id="IPR002477">
    <property type="entry name" value="Peptidoglycan-bd-like"/>
</dbReference>
<dbReference type="InterPro" id="IPR036365">
    <property type="entry name" value="PGBD-like_sf"/>
</dbReference>
<gene>
    <name evidence="6" type="ORF">Prum_044180</name>
</gene>
<evidence type="ECO:0000256" key="1">
    <source>
        <dbReference type="ARBA" id="ARBA00004196"/>
    </source>
</evidence>
<keyword evidence="7" id="KW-1185">Reference proteome</keyword>
<evidence type="ECO:0000259" key="5">
    <source>
        <dbReference type="Pfam" id="PF01471"/>
    </source>
</evidence>
<feature type="compositionally biased region" description="Acidic residues" evidence="3">
    <location>
        <begin position="246"/>
        <end position="262"/>
    </location>
</feature>
<name>A0A6V8L9M6_9ACTN</name>
<accession>A0A6V8L9M6</accession>
<dbReference type="Proteomes" id="UP000482960">
    <property type="component" value="Unassembled WGS sequence"/>
</dbReference>
<reference evidence="6 7" key="1">
    <citation type="submission" date="2020-03" db="EMBL/GenBank/DDBJ databases">
        <title>Whole genome shotgun sequence of Phytohabitans rumicis NBRC 108638.</title>
        <authorList>
            <person name="Komaki H."/>
            <person name="Tamura T."/>
        </authorList>
    </citation>
    <scope>NUCLEOTIDE SEQUENCE [LARGE SCALE GENOMIC DNA]</scope>
    <source>
        <strain evidence="6 7">NBRC 108638</strain>
    </source>
</reference>
<evidence type="ECO:0000256" key="3">
    <source>
        <dbReference type="SAM" id="MobiDB-lite"/>
    </source>
</evidence>
<dbReference type="SUPFAM" id="SSF47090">
    <property type="entry name" value="PGBD-like"/>
    <property type="match status" value="1"/>
</dbReference>
<dbReference type="PANTHER" id="PTHR32347">
    <property type="entry name" value="EFFLUX SYSTEM COMPONENT YKNX-RELATED"/>
    <property type="match status" value="1"/>
</dbReference>
<dbReference type="EMBL" id="BLPG01000001">
    <property type="protein sequence ID" value="GFJ90776.1"/>
    <property type="molecule type" value="Genomic_DNA"/>
</dbReference>
<dbReference type="InterPro" id="IPR036366">
    <property type="entry name" value="PGBDSf"/>
</dbReference>
<evidence type="ECO:0000256" key="2">
    <source>
        <dbReference type="ARBA" id="ARBA00023054"/>
    </source>
</evidence>
<dbReference type="AlphaFoldDB" id="A0A6V8L9M6"/>
<dbReference type="InterPro" id="IPR050465">
    <property type="entry name" value="UPF0194_transport"/>
</dbReference>
<feature type="chain" id="PRO_5038581841" evidence="4">
    <location>
        <begin position="21"/>
        <end position="355"/>
    </location>
</feature>
<dbReference type="RefSeq" id="WP_246278005.1">
    <property type="nucleotide sequence ID" value="NZ_BAABJB010000003.1"/>
</dbReference>
<proteinExistence type="predicted"/>
<evidence type="ECO:0000256" key="4">
    <source>
        <dbReference type="SAM" id="SignalP"/>
    </source>
</evidence>
<comment type="subcellular location">
    <subcellularLocation>
        <location evidence="1">Cell envelope</location>
    </subcellularLocation>
</comment>
<dbReference type="Gene3D" id="2.40.420.20">
    <property type="match status" value="1"/>
</dbReference>
<feature type="region of interest" description="Disordered" evidence="3">
    <location>
        <begin position="239"/>
        <end position="262"/>
    </location>
</feature>
<evidence type="ECO:0000313" key="6">
    <source>
        <dbReference type="EMBL" id="GFJ90776.1"/>
    </source>
</evidence>
<dbReference type="Pfam" id="PF01471">
    <property type="entry name" value="PG_binding_1"/>
    <property type="match status" value="1"/>
</dbReference>
<comment type="caution">
    <text evidence="6">The sequence shown here is derived from an EMBL/GenBank/DDBJ whole genome shotgun (WGS) entry which is preliminary data.</text>
</comment>
<reference evidence="6 7" key="2">
    <citation type="submission" date="2020-03" db="EMBL/GenBank/DDBJ databases">
        <authorList>
            <person name="Ichikawa N."/>
            <person name="Kimura A."/>
            <person name="Kitahashi Y."/>
            <person name="Uohara A."/>
        </authorList>
    </citation>
    <scope>NUCLEOTIDE SEQUENCE [LARGE SCALE GENOMIC DNA]</scope>
    <source>
        <strain evidence="6 7">NBRC 108638</strain>
    </source>
</reference>
<dbReference type="Gene3D" id="1.10.101.10">
    <property type="entry name" value="PGBD-like superfamily/PGBD"/>
    <property type="match status" value="1"/>
</dbReference>
<feature type="signal peptide" evidence="4">
    <location>
        <begin position="1"/>
        <end position="20"/>
    </location>
</feature>
<sequence>MRRGAIFSGAAVVAVAAAGAAAVGFGGGGSDGTAEASQRPAATTKVTRQTLVAATTVEGELSYGEQVPLESRAQGTVTWLPAAGATVKRGGTLLRADDRPVVLLYGALPLYRALSTGVEGKDVKQFEQNLRALGYTGFTVDEEFTGATASAVKEWQEDLGVDETGTVDSTLVVYAPNAVRVADVSSRVGSSASGEVFTYTGSTKVVTVSVDAGESDWAVKGAAVTVTLPDGKEIAGKVASVGTEASTDDSEDQPPNDTGTDDAQIEVTVSIVDQRALGKLDRTPVDVAYVAQERKDVLTVPVAALLALAEGGYGLEVVEGGTSRYVGVQTGLFADGKVEVSGDGVTEGMTVGLPK</sequence>
<organism evidence="6 7">
    <name type="scientific">Phytohabitans rumicis</name>
    <dbReference type="NCBI Taxonomy" id="1076125"/>
    <lineage>
        <taxon>Bacteria</taxon>
        <taxon>Bacillati</taxon>
        <taxon>Actinomycetota</taxon>
        <taxon>Actinomycetes</taxon>
        <taxon>Micromonosporales</taxon>
        <taxon>Micromonosporaceae</taxon>
    </lineage>
</organism>